<evidence type="ECO:0000256" key="5">
    <source>
        <dbReference type="ARBA" id="ARBA00022840"/>
    </source>
</evidence>
<dbReference type="GO" id="GO:0019287">
    <property type="term" value="P:isopentenyl diphosphate biosynthetic process, mevalonate pathway"/>
    <property type="evidence" value="ECO:0007669"/>
    <property type="project" value="InterPro"/>
</dbReference>
<sequence length="324" mass="35018">MTQATARAHTNIALIKYWGKQDEQLKLPQNNSLSLTLDHFYTDTTVIFDSSIATDDFQLDGQKLAPQNAIKIQQLIDHVRQLSGQTAHAQVISTNHVPTSAGLASSASGFAALAAAASKAAGLDLTQRDLSRLARRGSGSASRSIFGGFAEWQKGDSDETSYAVPIQETVDWEIAMLTVVVTAKEKKISSSVGMKRSVLTSPYYSAWVANATQDLTQIKQAIASQNFEQVGQISERNAMRMHALTLSSDPSFTYFNADSLKVMQAVNQLRDAGIPCYYTMDAGPNVKIICRPTDAPKITAVLSADFAPDQLILAQPGPGISYLD</sequence>
<dbReference type="PANTHER" id="PTHR10977">
    <property type="entry name" value="DIPHOSPHOMEVALONATE DECARBOXYLASE"/>
    <property type="match status" value="1"/>
</dbReference>
<evidence type="ECO:0000259" key="8">
    <source>
        <dbReference type="Pfam" id="PF18376"/>
    </source>
</evidence>
<dbReference type="OrthoDB" id="5498344at2"/>
<dbReference type="EMBL" id="BBJM01000014">
    <property type="protein sequence ID" value="GAK47884.1"/>
    <property type="molecule type" value="Genomic_DNA"/>
</dbReference>
<dbReference type="InterPro" id="IPR029765">
    <property type="entry name" value="Mev_diP_decarb"/>
</dbReference>
<dbReference type="InterPro" id="IPR053859">
    <property type="entry name" value="MVD-like_N"/>
</dbReference>
<keyword evidence="11" id="KW-1185">Reference proteome</keyword>
<dbReference type="Gene3D" id="3.30.70.890">
    <property type="entry name" value="GHMP kinase, C-terminal domain"/>
    <property type="match status" value="1"/>
</dbReference>
<dbReference type="NCBIfam" id="TIGR01240">
    <property type="entry name" value="mevDPdecarb"/>
    <property type="match status" value="1"/>
</dbReference>
<dbReference type="GO" id="GO:0004163">
    <property type="term" value="F:diphosphomevalonate decarboxylase activity"/>
    <property type="evidence" value="ECO:0007669"/>
    <property type="project" value="UniProtKB-EC"/>
</dbReference>
<dbReference type="GO" id="GO:0005829">
    <property type="term" value="C:cytosol"/>
    <property type="evidence" value="ECO:0007669"/>
    <property type="project" value="InterPro"/>
</dbReference>
<evidence type="ECO:0000256" key="6">
    <source>
        <dbReference type="ARBA" id="ARBA00023098"/>
    </source>
</evidence>
<dbReference type="PANTHER" id="PTHR10977:SF3">
    <property type="entry name" value="DIPHOSPHOMEVALONATE DECARBOXYLASE"/>
    <property type="match status" value="1"/>
</dbReference>
<feature type="domain" description="Mvd1 C-terminal" evidence="8">
    <location>
        <begin position="177"/>
        <end position="309"/>
    </location>
</feature>
<keyword evidence="3" id="KW-0444">Lipid biosynthesis</keyword>
<dbReference type="InterPro" id="IPR020568">
    <property type="entry name" value="Ribosomal_Su5_D2-typ_SF"/>
</dbReference>
<evidence type="ECO:0000259" key="9">
    <source>
        <dbReference type="Pfam" id="PF22700"/>
    </source>
</evidence>
<dbReference type="AlphaFoldDB" id="A0A081BIL6"/>
<evidence type="ECO:0000256" key="1">
    <source>
        <dbReference type="ARBA" id="ARBA00008831"/>
    </source>
</evidence>
<dbReference type="Pfam" id="PF18376">
    <property type="entry name" value="MDD_C"/>
    <property type="match status" value="1"/>
</dbReference>
<dbReference type="SUPFAM" id="SSF55060">
    <property type="entry name" value="GHMP Kinase, C-terminal domain"/>
    <property type="match status" value="1"/>
</dbReference>
<evidence type="ECO:0000256" key="7">
    <source>
        <dbReference type="ARBA" id="ARBA00023239"/>
    </source>
</evidence>
<dbReference type="Gene3D" id="3.30.230.10">
    <property type="match status" value="1"/>
</dbReference>
<evidence type="ECO:0000256" key="2">
    <source>
        <dbReference type="ARBA" id="ARBA00012296"/>
    </source>
</evidence>
<dbReference type="GO" id="GO:0005524">
    <property type="term" value="F:ATP binding"/>
    <property type="evidence" value="ECO:0007669"/>
    <property type="project" value="UniProtKB-KW"/>
</dbReference>
<dbReference type="SUPFAM" id="SSF54211">
    <property type="entry name" value="Ribosomal protein S5 domain 2-like"/>
    <property type="match status" value="1"/>
</dbReference>
<keyword evidence="5" id="KW-0067">ATP-binding</keyword>
<dbReference type="Pfam" id="PF22700">
    <property type="entry name" value="MVD-like_N"/>
    <property type="match status" value="1"/>
</dbReference>
<dbReference type="InterPro" id="IPR014721">
    <property type="entry name" value="Ribsml_uS5_D2-typ_fold_subgr"/>
</dbReference>
<evidence type="ECO:0000256" key="4">
    <source>
        <dbReference type="ARBA" id="ARBA00022741"/>
    </source>
</evidence>
<protein>
    <recommendedName>
        <fullName evidence="2">diphosphomevalonate decarboxylase</fullName>
        <ecNumber evidence="2">4.1.1.33</ecNumber>
    </recommendedName>
</protein>
<comment type="caution">
    <text evidence="10">The sequence shown here is derived from an EMBL/GenBank/DDBJ whole genome shotgun (WGS) entry which is preliminary data.</text>
</comment>
<evidence type="ECO:0000313" key="11">
    <source>
        <dbReference type="Proteomes" id="UP000028700"/>
    </source>
</evidence>
<dbReference type="PIRSF" id="PIRSF015950">
    <property type="entry name" value="Mev_P_decrbx"/>
    <property type="match status" value="1"/>
</dbReference>
<organism evidence="10 11">
    <name type="scientific">Secundilactobacillus oryzae JCM 18671</name>
    <dbReference type="NCBI Taxonomy" id="1291743"/>
    <lineage>
        <taxon>Bacteria</taxon>
        <taxon>Bacillati</taxon>
        <taxon>Bacillota</taxon>
        <taxon>Bacilli</taxon>
        <taxon>Lactobacillales</taxon>
        <taxon>Lactobacillaceae</taxon>
        <taxon>Secundilactobacillus</taxon>
    </lineage>
</organism>
<name>A0A081BIL6_9LACO</name>
<reference evidence="10" key="1">
    <citation type="journal article" date="2014" name="Genome Announc.">
        <title>Draft Genome Sequence of Lactobacillus oryzae Strain SG293T.</title>
        <authorList>
            <person name="Tanizawa Y."/>
            <person name="Fujisawa T."/>
            <person name="Mochizuki T."/>
            <person name="Kaminuma E."/>
            <person name="Nakamura Y."/>
            <person name="Tohno M."/>
        </authorList>
    </citation>
    <scope>NUCLEOTIDE SEQUENCE [LARGE SCALE GENOMIC DNA]</scope>
    <source>
        <strain evidence="10">SG293</strain>
    </source>
</reference>
<dbReference type="FunFam" id="3.30.230.10:FF:000072">
    <property type="entry name" value="Diphosphomevalonate decarboxylase"/>
    <property type="match status" value="1"/>
</dbReference>
<evidence type="ECO:0000313" key="10">
    <source>
        <dbReference type="EMBL" id="GAK47884.1"/>
    </source>
</evidence>
<dbReference type="Proteomes" id="UP000028700">
    <property type="component" value="Unassembled WGS sequence"/>
</dbReference>
<dbReference type="InterPro" id="IPR005935">
    <property type="entry name" value="Mev_decarb"/>
</dbReference>
<accession>A0A081BIL6</accession>
<dbReference type="eggNOG" id="COG3407">
    <property type="taxonomic scope" value="Bacteria"/>
</dbReference>
<keyword evidence="7" id="KW-0456">Lyase</keyword>
<dbReference type="InterPro" id="IPR041431">
    <property type="entry name" value="Mvd1_C"/>
</dbReference>
<keyword evidence="6" id="KW-0443">Lipid metabolism</keyword>
<dbReference type="STRING" id="1291743.LOSG293_140230"/>
<keyword evidence="4" id="KW-0547">Nucleotide-binding</keyword>
<dbReference type="RefSeq" id="WP_034527716.1">
    <property type="nucleotide sequence ID" value="NZ_BBJM01000014.1"/>
</dbReference>
<gene>
    <name evidence="10" type="primary">mvaD</name>
    <name evidence="10" type="ORF">LOSG293_140230</name>
</gene>
<proteinExistence type="inferred from homology"/>
<feature type="domain" description="Diphosphomevalonate decarboxylase-like N-terminal" evidence="9">
    <location>
        <begin position="8"/>
        <end position="163"/>
    </location>
</feature>
<comment type="similarity">
    <text evidence="1">Belongs to the diphosphomevalonate decarboxylase family.</text>
</comment>
<dbReference type="EC" id="4.1.1.33" evidence="2"/>
<dbReference type="InterPro" id="IPR036554">
    <property type="entry name" value="GHMP_kinase_C_sf"/>
</dbReference>
<evidence type="ECO:0000256" key="3">
    <source>
        <dbReference type="ARBA" id="ARBA00022516"/>
    </source>
</evidence>